<protein>
    <recommendedName>
        <fullName evidence="4">Tetratricopeptide repeat-containing protein</fullName>
    </recommendedName>
</protein>
<organism evidence="2 3">
    <name type="scientific">Terrimesophilobacter mesophilus</name>
    <dbReference type="NCBI Taxonomy" id="433647"/>
    <lineage>
        <taxon>Bacteria</taxon>
        <taxon>Bacillati</taxon>
        <taxon>Actinomycetota</taxon>
        <taxon>Actinomycetes</taxon>
        <taxon>Micrococcales</taxon>
        <taxon>Microbacteriaceae</taxon>
        <taxon>Terrimesophilobacter</taxon>
    </lineage>
</organism>
<feature type="region of interest" description="Disordered" evidence="1">
    <location>
        <begin position="74"/>
        <end position="101"/>
    </location>
</feature>
<feature type="compositionally biased region" description="Basic and acidic residues" evidence="1">
    <location>
        <begin position="84"/>
        <end position="101"/>
    </location>
</feature>
<evidence type="ECO:0000256" key="1">
    <source>
        <dbReference type="SAM" id="MobiDB-lite"/>
    </source>
</evidence>
<comment type="caution">
    <text evidence="2">The sequence shown here is derived from an EMBL/GenBank/DDBJ whole genome shotgun (WGS) entry which is preliminary data.</text>
</comment>
<proteinExistence type="predicted"/>
<evidence type="ECO:0000313" key="3">
    <source>
        <dbReference type="Proteomes" id="UP000298488"/>
    </source>
</evidence>
<dbReference type="EMBL" id="SOFI01000003">
    <property type="protein sequence ID" value="TFB80013.1"/>
    <property type="molecule type" value="Genomic_DNA"/>
</dbReference>
<dbReference type="OrthoDB" id="9153513at2"/>
<evidence type="ECO:0000313" key="2">
    <source>
        <dbReference type="EMBL" id="TFB80013.1"/>
    </source>
</evidence>
<accession>A0A4R8VB42</accession>
<name>A0A4R8VB42_9MICO</name>
<dbReference type="RefSeq" id="WP_134542260.1">
    <property type="nucleotide sequence ID" value="NZ_JACHBP010000001.1"/>
</dbReference>
<gene>
    <name evidence="2" type="ORF">E3N84_08105</name>
</gene>
<dbReference type="Proteomes" id="UP000298488">
    <property type="component" value="Unassembled WGS sequence"/>
</dbReference>
<dbReference type="AlphaFoldDB" id="A0A4R8VB42"/>
<reference evidence="2 3" key="1">
    <citation type="submission" date="2019-03" db="EMBL/GenBank/DDBJ databases">
        <title>Genomics of glacier-inhabiting Cryobacterium strains.</title>
        <authorList>
            <person name="Liu Q."/>
            <person name="Xin Y.-H."/>
        </authorList>
    </citation>
    <scope>NUCLEOTIDE SEQUENCE [LARGE SCALE GENOMIC DNA]</scope>
    <source>
        <strain evidence="2 3">CGMCC 1.10440</strain>
    </source>
</reference>
<sequence>MSPSDSPGQGTGDSTFAPVNGEILQVLIRALRQLGEAGRVDDASRLAGRAWKALRHSDPAAAERINGTMHFLARLPDPVNSPHHHGDTADPTHEEGVHHDR</sequence>
<keyword evidence="3" id="KW-1185">Reference proteome</keyword>
<evidence type="ECO:0008006" key="4">
    <source>
        <dbReference type="Google" id="ProtNLM"/>
    </source>
</evidence>